<evidence type="ECO:0000313" key="9">
    <source>
        <dbReference type="EMBL" id="KAL1877229.1"/>
    </source>
</evidence>
<evidence type="ECO:0000313" key="10">
    <source>
        <dbReference type="Proteomes" id="UP001583193"/>
    </source>
</evidence>
<dbReference type="PANTHER" id="PTHR11902:SF6">
    <property type="entry name" value="ENOLASE"/>
    <property type="match status" value="1"/>
</dbReference>
<dbReference type="PANTHER" id="PTHR11902">
    <property type="entry name" value="ENOLASE"/>
    <property type="match status" value="1"/>
</dbReference>
<dbReference type="Pfam" id="PF03952">
    <property type="entry name" value="Enolase_N"/>
    <property type="match status" value="1"/>
</dbReference>
<dbReference type="SMART" id="SM01192">
    <property type="entry name" value="Enolase_C"/>
    <property type="match status" value="1"/>
</dbReference>
<comment type="pathway">
    <text evidence="2">Carbohydrate degradation; glycolysis; pyruvate from D-glyceraldehyde 3-phosphate: step 4/5.</text>
</comment>
<evidence type="ECO:0000259" key="8">
    <source>
        <dbReference type="SMART" id="SM01193"/>
    </source>
</evidence>
<dbReference type="InterPro" id="IPR000941">
    <property type="entry name" value="Enolase"/>
</dbReference>
<dbReference type="SUPFAM" id="SSF54826">
    <property type="entry name" value="Enolase N-terminal domain-like"/>
    <property type="match status" value="1"/>
</dbReference>
<evidence type="ECO:0000256" key="6">
    <source>
        <dbReference type="ARBA" id="ARBA00023239"/>
    </source>
</evidence>
<dbReference type="Gene3D" id="3.30.390.10">
    <property type="entry name" value="Enolase-like, N-terminal domain"/>
    <property type="match status" value="1"/>
</dbReference>
<feature type="domain" description="Enolase N-terminal" evidence="8">
    <location>
        <begin position="9"/>
        <end position="141"/>
    </location>
</feature>
<dbReference type="InterPro" id="IPR020810">
    <property type="entry name" value="Enolase_C"/>
</dbReference>
<evidence type="ECO:0000256" key="1">
    <source>
        <dbReference type="ARBA" id="ARBA00001946"/>
    </source>
</evidence>
<name>A0ABR3XNF6_9EURO</name>
<keyword evidence="5" id="KW-0324">Glycolysis</keyword>
<comment type="cofactor">
    <cofactor evidence="1">
        <name>Mg(2+)</name>
        <dbReference type="ChEBI" id="CHEBI:18420"/>
    </cofactor>
</comment>
<dbReference type="Pfam" id="PF00113">
    <property type="entry name" value="Enolase_C"/>
    <property type="match status" value="1"/>
</dbReference>
<comment type="caution">
    <text evidence="9">The sequence shown here is derived from an EMBL/GenBank/DDBJ whole genome shotgun (WGS) entry which is preliminary data.</text>
</comment>
<dbReference type="SUPFAM" id="SSF51604">
    <property type="entry name" value="Enolase C-terminal domain-like"/>
    <property type="match status" value="1"/>
</dbReference>
<dbReference type="InterPro" id="IPR020811">
    <property type="entry name" value="Enolase_N"/>
</dbReference>
<dbReference type="Gene3D" id="3.20.20.120">
    <property type="entry name" value="Enolase-like C-terminal domain"/>
    <property type="match status" value="1"/>
</dbReference>
<dbReference type="Proteomes" id="UP001583193">
    <property type="component" value="Unassembled WGS sequence"/>
</dbReference>
<keyword evidence="10" id="KW-1185">Reference proteome</keyword>
<dbReference type="InterPro" id="IPR036849">
    <property type="entry name" value="Enolase-like_C_sf"/>
</dbReference>
<dbReference type="EC" id="4.2.1.11" evidence="4"/>
<gene>
    <name evidence="9" type="ORF">Plec18167_004918</name>
</gene>
<sequence>MSAKFPSTITNVRAAQRLDSRGRPTVQVWVATNKGTFTASASSGVSSGPYEAYEVVDANPNLYKGSGVEKAVYHAQHVIGPELVDKCFDVRKDLAKIDEFMIKLDGTKDKGNLGANAILPLSIACARAAAAARDVPLYEFLRQEAHAPESYVLPVPFFNMLNGGVHSGNQMALQEFMIAPVGAESMAQAVQIGCEVYQELKDIIKRKYGTGAANIGDDGGFSPPISNPEEALDLLTEAVHSSGHEGKVKFGIDAAASEFSECGGYDLGYKREHSEKLSSEQLTTVYNRLLQKYPIILLEDPFVEDDWASWRNFNRDCKVELVGDNLLATNISRLAMAREHAACNSMLLKVNQIGAVSEALSA</sequence>
<evidence type="ECO:0000256" key="3">
    <source>
        <dbReference type="ARBA" id="ARBA00009604"/>
    </source>
</evidence>
<comment type="similarity">
    <text evidence="3">Belongs to the enolase family.</text>
</comment>
<dbReference type="InterPro" id="IPR029017">
    <property type="entry name" value="Enolase-like_N"/>
</dbReference>
<feature type="domain" description="Enolase C-terminal TIM barrel" evidence="7">
    <location>
        <begin position="150"/>
        <end position="362"/>
    </location>
</feature>
<reference evidence="9 10" key="1">
    <citation type="journal article" date="2024" name="IMA Fungus">
        <title>IMA Genome - F19 : A genome assembly and annotation guide to empower mycologists, including annotated draft genome sequences of Ceratocystis pirilliformis, Diaporthe australafricana, Fusarium ophioides, Paecilomyces lecythidis, and Sporothrix stenoceras.</title>
        <authorList>
            <person name="Aylward J."/>
            <person name="Wilson A.M."/>
            <person name="Visagie C.M."/>
            <person name="Spraker J."/>
            <person name="Barnes I."/>
            <person name="Buitendag C."/>
            <person name="Ceriani C."/>
            <person name="Del Mar Angel L."/>
            <person name="du Plessis D."/>
            <person name="Fuchs T."/>
            <person name="Gasser K."/>
            <person name="Kramer D."/>
            <person name="Li W."/>
            <person name="Munsamy K."/>
            <person name="Piso A."/>
            <person name="Price J.L."/>
            <person name="Sonnekus B."/>
            <person name="Thomas C."/>
            <person name="van der Nest A."/>
            <person name="van Dijk A."/>
            <person name="van Heerden A."/>
            <person name="van Vuuren N."/>
            <person name="Yilmaz N."/>
            <person name="Duong T.A."/>
            <person name="van der Merwe N.A."/>
            <person name="Wingfield M.J."/>
            <person name="Wingfield B.D."/>
        </authorList>
    </citation>
    <scope>NUCLEOTIDE SEQUENCE [LARGE SCALE GENOMIC DNA]</scope>
    <source>
        <strain evidence="9 10">CMW 18167</strain>
    </source>
</reference>
<accession>A0ABR3XNF6</accession>
<evidence type="ECO:0000256" key="4">
    <source>
        <dbReference type="ARBA" id="ARBA00012058"/>
    </source>
</evidence>
<proteinExistence type="inferred from homology"/>
<dbReference type="SMART" id="SM01193">
    <property type="entry name" value="Enolase_N"/>
    <property type="match status" value="1"/>
</dbReference>
<protein>
    <recommendedName>
        <fullName evidence="4">phosphopyruvate hydratase</fullName>
        <ecNumber evidence="4">4.2.1.11</ecNumber>
    </recommendedName>
</protein>
<dbReference type="EMBL" id="JAVDPF010000014">
    <property type="protein sequence ID" value="KAL1877229.1"/>
    <property type="molecule type" value="Genomic_DNA"/>
</dbReference>
<keyword evidence="6" id="KW-0456">Lyase</keyword>
<dbReference type="PRINTS" id="PR00148">
    <property type="entry name" value="ENOLASE"/>
</dbReference>
<organism evidence="9 10">
    <name type="scientific">Paecilomyces lecythidis</name>
    <dbReference type="NCBI Taxonomy" id="3004212"/>
    <lineage>
        <taxon>Eukaryota</taxon>
        <taxon>Fungi</taxon>
        <taxon>Dikarya</taxon>
        <taxon>Ascomycota</taxon>
        <taxon>Pezizomycotina</taxon>
        <taxon>Eurotiomycetes</taxon>
        <taxon>Eurotiomycetidae</taxon>
        <taxon>Eurotiales</taxon>
        <taxon>Thermoascaceae</taxon>
        <taxon>Paecilomyces</taxon>
    </lineage>
</organism>
<evidence type="ECO:0000256" key="2">
    <source>
        <dbReference type="ARBA" id="ARBA00005031"/>
    </source>
</evidence>
<evidence type="ECO:0000256" key="5">
    <source>
        <dbReference type="ARBA" id="ARBA00023152"/>
    </source>
</evidence>
<evidence type="ECO:0000259" key="7">
    <source>
        <dbReference type="SMART" id="SM01192"/>
    </source>
</evidence>